<evidence type="ECO:0000256" key="1">
    <source>
        <dbReference type="SAM" id="Phobius"/>
    </source>
</evidence>
<accession>A0A521AU27</accession>
<organism evidence="2 3">
    <name type="scientific">Gracilimonas mengyeensis</name>
    <dbReference type="NCBI Taxonomy" id="1302730"/>
    <lineage>
        <taxon>Bacteria</taxon>
        <taxon>Pseudomonadati</taxon>
        <taxon>Balneolota</taxon>
        <taxon>Balneolia</taxon>
        <taxon>Balneolales</taxon>
        <taxon>Balneolaceae</taxon>
        <taxon>Gracilimonas</taxon>
    </lineage>
</organism>
<protein>
    <recommendedName>
        <fullName evidence="4">PEGA domain-containing protein</fullName>
    </recommendedName>
</protein>
<feature type="transmembrane region" description="Helical" evidence="1">
    <location>
        <begin position="278"/>
        <end position="297"/>
    </location>
</feature>
<keyword evidence="1" id="KW-0472">Membrane</keyword>
<keyword evidence="1" id="KW-0812">Transmembrane</keyword>
<evidence type="ECO:0008006" key="4">
    <source>
        <dbReference type="Google" id="ProtNLM"/>
    </source>
</evidence>
<dbReference type="AlphaFoldDB" id="A0A521AU27"/>
<keyword evidence="3" id="KW-1185">Reference proteome</keyword>
<dbReference type="Proteomes" id="UP000317557">
    <property type="component" value="Unassembled WGS sequence"/>
</dbReference>
<reference evidence="2 3" key="1">
    <citation type="submission" date="2017-05" db="EMBL/GenBank/DDBJ databases">
        <authorList>
            <person name="Varghese N."/>
            <person name="Submissions S."/>
        </authorList>
    </citation>
    <scope>NUCLEOTIDE SEQUENCE [LARGE SCALE GENOMIC DNA]</scope>
    <source>
        <strain evidence="2 3">DSM 21985</strain>
    </source>
</reference>
<keyword evidence="1" id="KW-1133">Transmembrane helix</keyword>
<evidence type="ECO:0000313" key="3">
    <source>
        <dbReference type="Proteomes" id="UP000317557"/>
    </source>
</evidence>
<evidence type="ECO:0000313" key="2">
    <source>
        <dbReference type="EMBL" id="SMO38342.1"/>
    </source>
</evidence>
<name>A0A521AU27_9BACT</name>
<sequence length="316" mass="35346">MKIMNHFIDRTMRTKLSNQIRTISLIFGCYLLGISVFAQSPETDTSFHFEQVDVKPTEGLRINEGIIQLVVPDNQYEVSSELIQQWLEEETLIFKGITVSTDDITMTEDSVISISFVHESDAFTQVAMSTISIQEQPGLENADMEVPLYLMRVNTFRIKTGGKNYEDDQQFISLSSNLTIEANTDSIDVIVKTMDGQPLHQFLAEEAISSIELIEGTYHFTFSKQGYQDAEQVVSLNRGEDATISIQLNPREMEAFAPEPTSDERENKFGTFVREKKYWILGGIGAAVISSAAILIFTDDSPKAGIPIPPGRPVAQ</sequence>
<dbReference type="EMBL" id="FXTP01000001">
    <property type="protein sequence ID" value="SMO38342.1"/>
    <property type="molecule type" value="Genomic_DNA"/>
</dbReference>
<proteinExistence type="predicted"/>
<gene>
    <name evidence="2" type="ORF">SAMN06265219_101378</name>
</gene>